<protein>
    <recommendedName>
        <fullName evidence="3">Gamma-butyrobetaine hydroxylase-like N-terminal domain-containing protein</fullName>
    </recommendedName>
</protein>
<dbReference type="RefSeq" id="WP_014546612.1">
    <property type="nucleotide sequence ID" value="NZ_UHJL01000004.1"/>
</dbReference>
<gene>
    <name evidence="4" type="ORF">SAMN05661053_2654</name>
</gene>
<evidence type="ECO:0000256" key="1">
    <source>
        <dbReference type="ARBA" id="ARBA00022723"/>
    </source>
</evidence>
<dbReference type="InterPro" id="IPR038492">
    <property type="entry name" value="GBBH-like_N_sf"/>
</dbReference>
<reference evidence="4 5" key="1">
    <citation type="submission" date="2017-08" db="EMBL/GenBank/DDBJ databases">
        <authorList>
            <person name="de Groot N.N."/>
        </authorList>
    </citation>
    <scope>NUCLEOTIDE SEQUENCE [LARGE SCALE GENOMIC DNA]</scope>
    <source>
        <strain evidence="4 5">HM2</strain>
    </source>
</reference>
<evidence type="ECO:0000313" key="4">
    <source>
        <dbReference type="EMBL" id="SUQ25859.1"/>
    </source>
</evidence>
<dbReference type="EMBL" id="UHJL01000004">
    <property type="protein sequence ID" value="SUQ25859.1"/>
    <property type="molecule type" value="Genomic_DNA"/>
</dbReference>
<dbReference type="PANTHER" id="PTHR35303">
    <property type="entry name" value="OS02G0197800 PROTEIN"/>
    <property type="match status" value="1"/>
</dbReference>
<dbReference type="GO" id="GO:0046872">
    <property type="term" value="F:metal ion binding"/>
    <property type="evidence" value="ECO:0007669"/>
    <property type="project" value="UniProtKB-KW"/>
</dbReference>
<dbReference type="Pfam" id="PF06155">
    <property type="entry name" value="GBBH-like_N"/>
    <property type="match status" value="1"/>
</dbReference>
<sequence>MIQPKKVFRTKEGKLGFEWNDGSRTACDARTLRLACPCALCVDEHTGEKLLDESTVPLDVKLEHIQSIGRYAVGLSFSDGHRSGIYPYDKLKELTKSA</sequence>
<evidence type="ECO:0000259" key="3">
    <source>
        <dbReference type="Pfam" id="PF06155"/>
    </source>
</evidence>
<keyword evidence="1" id="KW-0479">Metal-binding</keyword>
<proteinExistence type="predicted"/>
<dbReference type="Gene3D" id="3.30.2020.30">
    <property type="match status" value="1"/>
</dbReference>
<organism evidence="4 5">
    <name type="scientific">Fibrobacter succinogenes</name>
    <name type="common">Bacteroides succinogenes</name>
    <dbReference type="NCBI Taxonomy" id="833"/>
    <lineage>
        <taxon>Bacteria</taxon>
        <taxon>Pseudomonadati</taxon>
        <taxon>Fibrobacterota</taxon>
        <taxon>Fibrobacteria</taxon>
        <taxon>Fibrobacterales</taxon>
        <taxon>Fibrobacteraceae</taxon>
        <taxon>Fibrobacter</taxon>
    </lineage>
</organism>
<evidence type="ECO:0000256" key="2">
    <source>
        <dbReference type="ARBA" id="ARBA00023004"/>
    </source>
</evidence>
<dbReference type="AlphaFoldDB" id="A0A380S7P7"/>
<accession>A0A380S7P7</accession>
<evidence type="ECO:0000313" key="5">
    <source>
        <dbReference type="Proteomes" id="UP000255423"/>
    </source>
</evidence>
<dbReference type="Proteomes" id="UP000255423">
    <property type="component" value="Unassembled WGS sequence"/>
</dbReference>
<keyword evidence="2" id="KW-0408">Iron</keyword>
<feature type="domain" description="Gamma-butyrobetaine hydroxylase-like N-terminal" evidence="3">
    <location>
        <begin position="10"/>
        <end position="91"/>
    </location>
</feature>
<dbReference type="InterPro" id="IPR010376">
    <property type="entry name" value="GBBH-like_N"/>
</dbReference>
<name>A0A380S7P7_FIBSU</name>
<dbReference type="OMA" id="ACVDEWT"/>